<evidence type="ECO:0000256" key="1">
    <source>
        <dbReference type="ARBA" id="ARBA00023015"/>
    </source>
</evidence>
<reference evidence="5 6" key="1">
    <citation type="submission" date="2017-08" db="EMBL/GenBank/DDBJ databases">
        <title>Infants hospitalized years apart are colonized by the same room-sourced microbial strains.</title>
        <authorList>
            <person name="Brooks B."/>
            <person name="Olm M.R."/>
            <person name="Firek B.A."/>
            <person name="Baker R."/>
            <person name="Thomas B.C."/>
            <person name="Morowitz M.J."/>
            <person name="Banfield J.F."/>
        </authorList>
    </citation>
    <scope>NUCLEOTIDE SEQUENCE [LARGE SCALE GENOMIC DNA]</scope>
    <source>
        <strain evidence="5">S2_018_000_R2_101</strain>
    </source>
</reference>
<dbReference type="InterPro" id="IPR053812">
    <property type="entry name" value="HTH_Sigma70_ECF-like"/>
</dbReference>
<evidence type="ECO:0000256" key="3">
    <source>
        <dbReference type="ARBA" id="ARBA00023163"/>
    </source>
</evidence>
<dbReference type="GO" id="GO:0016987">
    <property type="term" value="F:sigma factor activity"/>
    <property type="evidence" value="ECO:0007669"/>
    <property type="project" value="UniProtKB-KW"/>
</dbReference>
<evidence type="ECO:0000259" key="4">
    <source>
        <dbReference type="Pfam" id="PF07638"/>
    </source>
</evidence>
<feature type="domain" description="RNA polymerase sigma-70 ECF-like HTH" evidence="4">
    <location>
        <begin position="136"/>
        <end position="297"/>
    </location>
</feature>
<gene>
    <name evidence="5" type="ORF">DI623_08075</name>
</gene>
<dbReference type="InterPro" id="IPR036388">
    <property type="entry name" value="WH-like_DNA-bd_sf"/>
</dbReference>
<dbReference type="InterPro" id="IPR039425">
    <property type="entry name" value="RNA_pol_sigma-70-like"/>
</dbReference>
<dbReference type="NCBIfam" id="TIGR02937">
    <property type="entry name" value="sigma70-ECF"/>
    <property type="match status" value="1"/>
</dbReference>
<keyword evidence="2" id="KW-0731">Sigma factor</keyword>
<evidence type="ECO:0000313" key="5">
    <source>
        <dbReference type="EMBL" id="PZO90073.1"/>
    </source>
</evidence>
<dbReference type="PANTHER" id="PTHR43133:SF39">
    <property type="entry name" value="SIMILAR TO RNA POLYMERASE SIGMA-E FACTOR"/>
    <property type="match status" value="1"/>
</dbReference>
<comment type="caution">
    <text evidence="5">The sequence shown here is derived from an EMBL/GenBank/DDBJ whole genome shotgun (WGS) entry which is preliminary data.</text>
</comment>
<dbReference type="Pfam" id="PF07638">
    <property type="entry name" value="Sigma70_ECF"/>
    <property type="match status" value="1"/>
</dbReference>
<dbReference type="Gene3D" id="1.10.10.10">
    <property type="entry name" value="Winged helix-like DNA-binding domain superfamily/Winged helix DNA-binding domain"/>
    <property type="match status" value="1"/>
</dbReference>
<dbReference type="EMBL" id="QFNN01000037">
    <property type="protein sequence ID" value="PZO90073.1"/>
    <property type="molecule type" value="Genomic_DNA"/>
</dbReference>
<keyword evidence="1" id="KW-0805">Transcription regulation</keyword>
<dbReference type="InterPro" id="IPR014284">
    <property type="entry name" value="RNA_pol_sigma-70_dom"/>
</dbReference>
<protein>
    <recommendedName>
        <fullName evidence="4">RNA polymerase sigma-70 ECF-like HTH domain-containing protein</fullName>
    </recommendedName>
</protein>
<evidence type="ECO:0000313" key="6">
    <source>
        <dbReference type="Proteomes" id="UP000249066"/>
    </source>
</evidence>
<dbReference type="GO" id="GO:0006352">
    <property type="term" value="P:DNA-templated transcription initiation"/>
    <property type="evidence" value="ECO:0007669"/>
    <property type="project" value="InterPro"/>
</dbReference>
<dbReference type="PANTHER" id="PTHR43133">
    <property type="entry name" value="RNA POLYMERASE ECF-TYPE SIGMA FACTO"/>
    <property type="match status" value="1"/>
</dbReference>
<keyword evidence="3" id="KW-0804">Transcription</keyword>
<accession>A0A2W5A6N4</accession>
<evidence type="ECO:0000256" key="2">
    <source>
        <dbReference type="ARBA" id="ARBA00023082"/>
    </source>
</evidence>
<dbReference type="InterPro" id="IPR011517">
    <property type="entry name" value="RNA_pol_sigma70_ECF-like"/>
</dbReference>
<dbReference type="Proteomes" id="UP000249066">
    <property type="component" value="Unassembled WGS sequence"/>
</dbReference>
<dbReference type="InterPro" id="IPR013324">
    <property type="entry name" value="RNA_pol_sigma_r3/r4-like"/>
</dbReference>
<dbReference type="AlphaFoldDB" id="A0A2W5A6N4"/>
<dbReference type="NCBIfam" id="TIGR02999">
    <property type="entry name" value="Sig-70_X6"/>
    <property type="match status" value="1"/>
</dbReference>
<sequence length="306" mass="34185">MNGLVDDRVVHIGGEAEHRHRQPHVDITHQRRCHDRQVDQRQCEGENDRRPCNIGRQFARDRPFFVQRPFGHRQPLDEISSLHSSLAGIVRQDNERGGNHITTLSRYSRLNPPRKAGIICDVGGAVADEAARNEPERAAEAILASCYDDMRRIARRIIATDQMRCVFQPTDLVNEAALRLIQSSAVSASSQGHMLALAARTMRRVLIDESRRTAAAKRHRPTLLTSWPGSREALVDVEDLDAALAALESFSADHARIVELRFTLGMTVEETAALTGLAERTVKRRWQAARAWLQDYLASDAGPVAG</sequence>
<proteinExistence type="predicted"/>
<dbReference type="SUPFAM" id="SSF88659">
    <property type="entry name" value="Sigma3 and sigma4 domains of RNA polymerase sigma factors"/>
    <property type="match status" value="1"/>
</dbReference>
<name>A0A2W5A6N4_9SPHN</name>
<organism evidence="5 6">
    <name type="scientific">Sphingomonas sanxanigenens</name>
    <dbReference type="NCBI Taxonomy" id="397260"/>
    <lineage>
        <taxon>Bacteria</taxon>
        <taxon>Pseudomonadati</taxon>
        <taxon>Pseudomonadota</taxon>
        <taxon>Alphaproteobacteria</taxon>
        <taxon>Sphingomonadales</taxon>
        <taxon>Sphingomonadaceae</taxon>
        <taxon>Sphingomonas</taxon>
    </lineage>
</organism>